<protein>
    <submittedName>
        <fullName evidence="13">Porin</fullName>
    </submittedName>
</protein>
<keyword evidence="6 11" id="KW-0732">Signal</keyword>
<evidence type="ECO:0000259" key="12">
    <source>
        <dbReference type="Pfam" id="PF13609"/>
    </source>
</evidence>
<name>A0A2U3I3G9_9BURK</name>
<keyword evidence="7" id="KW-0406">Ion transport</keyword>
<evidence type="ECO:0000256" key="9">
    <source>
        <dbReference type="ARBA" id="ARBA00023136"/>
    </source>
</evidence>
<evidence type="ECO:0000256" key="8">
    <source>
        <dbReference type="ARBA" id="ARBA00023114"/>
    </source>
</evidence>
<dbReference type="RefSeq" id="WP_106854295.1">
    <property type="nucleotide sequence ID" value="NZ_OGTP01000004.1"/>
</dbReference>
<dbReference type="CDD" id="cd00342">
    <property type="entry name" value="gram_neg_porins"/>
    <property type="match status" value="1"/>
</dbReference>
<dbReference type="PRINTS" id="PR00184">
    <property type="entry name" value="NEISSPPORIN"/>
</dbReference>
<dbReference type="InterPro" id="IPR023614">
    <property type="entry name" value="Porin_dom_sf"/>
</dbReference>
<accession>A0A2U3I3G9</accession>
<dbReference type="SUPFAM" id="SSF56935">
    <property type="entry name" value="Porins"/>
    <property type="match status" value="1"/>
</dbReference>
<dbReference type="PANTHER" id="PTHR34501:SF9">
    <property type="entry name" value="MAJOR OUTER MEMBRANE PROTEIN P.IA"/>
    <property type="match status" value="1"/>
</dbReference>
<evidence type="ECO:0000256" key="6">
    <source>
        <dbReference type="ARBA" id="ARBA00022729"/>
    </source>
</evidence>
<dbReference type="GO" id="GO:0009279">
    <property type="term" value="C:cell outer membrane"/>
    <property type="evidence" value="ECO:0007669"/>
    <property type="project" value="UniProtKB-SubCell"/>
</dbReference>
<gene>
    <name evidence="13" type="ORF">NOV72_01852</name>
</gene>
<comment type="subunit">
    <text evidence="2">Homotrimer.</text>
</comment>
<dbReference type="InterPro" id="IPR033900">
    <property type="entry name" value="Gram_neg_porin_domain"/>
</dbReference>
<feature type="domain" description="Porin" evidence="12">
    <location>
        <begin position="11"/>
        <end position="342"/>
    </location>
</feature>
<dbReference type="InterPro" id="IPR002299">
    <property type="entry name" value="Porin_Neis"/>
</dbReference>
<keyword evidence="14" id="KW-1185">Reference proteome</keyword>
<evidence type="ECO:0000313" key="14">
    <source>
        <dbReference type="Proteomes" id="UP000238169"/>
    </source>
</evidence>
<evidence type="ECO:0000256" key="5">
    <source>
        <dbReference type="ARBA" id="ARBA00022692"/>
    </source>
</evidence>
<evidence type="ECO:0000256" key="3">
    <source>
        <dbReference type="ARBA" id="ARBA00022448"/>
    </source>
</evidence>
<feature type="signal peptide" evidence="11">
    <location>
        <begin position="1"/>
        <end position="22"/>
    </location>
</feature>
<dbReference type="EMBL" id="OGTP01000004">
    <property type="protein sequence ID" value="SPB14609.1"/>
    <property type="molecule type" value="Genomic_DNA"/>
</dbReference>
<dbReference type="GO" id="GO:0006811">
    <property type="term" value="P:monoatomic ion transport"/>
    <property type="evidence" value="ECO:0007669"/>
    <property type="project" value="UniProtKB-KW"/>
</dbReference>
<keyword evidence="10" id="KW-0998">Cell outer membrane</keyword>
<dbReference type="AlphaFoldDB" id="A0A2U3I3G9"/>
<evidence type="ECO:0000256" key="4">
    <source>
        <dbReference type="ARBA" id="ARBA00022452"/>
    </source>
</evidence>
<keyword evidence="9" id="KW-0472">Membrane</keyword>
<evidence type="ECO:0000256" key="7">
    <source>
        <dbReference type="ARBA" id="ARBA00023065"/>
    </source>
</evidence>
<dbReference type="GO" id="GO:0015288">
    <property type="term" value="F:porin activity"/>
    <property type="evidence" value="ECO:0007669"/>
    <property type="project" value="UniProtKB-KW"/>
</dbReference>
<keyword evidence="3" id="KW-0813">Transport</keyword>
<dbReference type="InterPro" id="IPR050298">
    <property type="entry name" value="Gram-neg_bact_OMP"/>
</dbReference>
<sequence>MRFMKHGICGAALFVAAGSAAAQSSVTLYGTVDVFAQYLSGGGTHSFSERSGGSSASAFGLRGSEDLGDGLRAIFTLENGFTTNNGGFFADSTTMFYRQAWVGLNDARYGALTFGRQYQPSFYAIYPTEPFFANELLSPLAAALLAFDRSTLATQFATGRSSNSVMYQSPNLYGAKLYAMYALSGSTNVPLPGTTGNMLNVGLNYTIGDLYVGLGYKYQHGSQTTALAPVPVSLPGTTQYVAGLAYHIGIVELMANYTYTQPGTAPTGSPVAVAGLAHSFSVIEAGANIQASAADMIELAFIERAVRSPQNDNALGFQFGYDHNLSKRTSVYLRAGFIKNNGSSTMSWVGNTVSQTGTKQILGVLGMTHRF</sequence>
<evidence type="ECO:0000256" key="11">
    <source>
        <dbReference type="SAM" id="SignalP"/>
    </source>
</evidence>
<organism evidence="13 14">
    <name type="scientific">Caballeronia novacaledonica</name>
    <dbReference type="NCBI Taxonomy" id="1544861"/>
    <lineage>
        <taxon>Bacteria</taxon>
        <taxon>Pseudomonadati</taxon>
        <taxon>Pseudomonadota</taxon>
        <taxon>Betaproteobacteria</taxon>
        <taxon>Burkholderiales</taxon>
        <taxon>Burkholderiaceae</taxon>
        <taxon>Caballeronia</taxon>
    </lineage>
</organism>
<keyword evidence="5" id="KW-0812">Transmembrane</keyword>
<dbReference type="OrthoDB" id="8982743at2"/>
<evidence type="ECO:0000313" key="13">
    <source>
        <dbReference type="EMBL" id="SPB14609.1"/>
    </source>
</evidence>
<keyword evidence="8" id="KW-0626">Porin</keyword>
<dbReference type="PANTHER" id="PTHR34501">
    <property type="entry name" value="PROTEIN YDDL-RELATED"/>
    <property type="match status" value="1"/>
</dbReference>
<keyword evidence="4" id="KW-1134">Transmembrane beta strand</keyword>
<dbReference type="Proteomes" id="UP000238169">
    <property type="component" value="Unassembled WGS sequence"/>
</dbReference>
<comment type="subcellular location">
    <subcellularLocation>
        <location evidence="1">Cell outer membrane</location>
        <topology evidence="1">Multi-pass membrane protein</topology>
    </subcellularLocation>
</comment>
<reference evidence="14" key="1">
    <citation type="submission" date="2018-01" db="EMBL/GenBank/DDBJ databases">
        <authorList>
            <person name="Peeters C."/>
        </authorList>
    </citation>
    <scope>NUCLEOTIDE SEQUENCE [LARGE SCALE GENOMIC DNA]</scope>
</reference>
<proteinExistence type="predicted"/>
<dbReference type="Gene3D" id="2.40.160.10">
    <property type="entry name" value="Porin"/>
    <property type="match status" value="1"/>
</dbReference>
<evidence type="ECO:0000256" key="1">
    <source>
        <dbReference type="ARBA" id="ARBA00004571"/>
    </source>
</evidence>
<dbReference type="Pfam" id="PF13609">
    <property type="entry name" value="Porin_4"/>
    <property type="match status" value="1"/>
</dbReference>
<evidence type="ECO:0000256" key="10">
    <source>
        <dbReference type="ARBA" id="ARBA00023237"/>
    </source>
</evidence>
<feature type="chain" id="PRO_5015726248" evidence="11">
    <location>
        <begin position="23"/>
        <end position="371"/>
    </location>
</feature>
<dbReference type="GO" id="GO:0046930">
    <property type="term" value="C:pore complex"/>
    <property type="evidence" value="ECO:0007669"/>
    <property type="project" value="UniProtKB-KW"/>
</dbReference>
<evidence type="ECO:0000256" key="2">
    <source>
        <dbReference type="ARBA" id="ARBA00011233"/>
    </source>
</evidence>